<reference evidence="1" key="1">
    <citation type="submission" date="2023-10" db="EMBL/GenBank/DDBJ databases">
        <authorList>
            <person name="Chen Y."/>
            <person name="Shah S."/>
            <person name="Dougan E. K."/>
            <person name="Thang M."/>
            <person name="Chan C."/>
        </authorList>
    </citation>
    <scope>NUCLEOTIDE SEQUENCE [LARGE SCALE GENOMIC DNA]</scope>
</reference>
<organism evidence="1 2">
    <name type="scientific">Prorocentrum cordatum</name>
    <dbReference type="NCBI Taxonomy" id="2364126"/>
    <lineage>
        <taxon>Eukaryota</taxon>
        <taxon>Sar</taxon>
        <taxon>Alveolata</taxon>
        <taxon>Dinophyceae</taxon>
        <taxon>Prorocentrales</taxon>
        <taxon>Prorocentraceae</taxon>
        <taxon>Prorocentrum</taxon>
    </lineage>
</organism>
<keyword evidence="2" id="KW-1185">Reference proteome</keyword>
<accession>A0ABN9PWB8</accession>
<comment type="caution">
    <text evidence="1">The sequence shown here is derived from an EMBL/GenBank/DDBJ whole genome shotgun (WGS) entry which is preliminary data.</text>
</comment>
<sequence length="100" mass="10546">MAAKALAALGSARREAAAAASEGSAEKLSRFPQAVQHAAVKQTGCVDRIVQVAIGHSALPFPGAQSFSTTRHMIVIVVRSASWCPHLVPTRSWLNHCVCV</sequence>
<evidence type="ECO:0000313" key="1">
    <source>
        <dbReference type="EMBL" id="CAK0797565.1"/>
    </source>
</evidence>
<evidence type="ECO:0000313" key="2">
    <source>
        <dbReference type="Proteomes" id="UP001189429"/>
    </source>
</evidence>
<name>A0ABN9PWB8_9DINO</name>
<protein>
    <submittedName>
        <fullName evidence="1">Uncharacterized protein</fullName>
    </submittedName>
</protein>
<dbReference type="Proteomes" id="UP001189429">
    <property type="component" value="Unassembled WGS sequence"/>
</dbReference>
<dbReference type="EMBL" id="CAUYUJ010001775">
    <property type="protein sequence ID" value="CAK0797565.1"/>
    <property type="molecule type" value="Genomic_DNA"/>
</dbReference>
<proteinExistence type="predicted"/>
<gene>
    <name evidence="1" type="ORF">PCOR1329_LOCUS6607</name>
</gene>